<sequence length="64" mass="6872">METLPVEAELDALLTVAAHVARACGRPIVDERPRVLDVAATKSSVTDVAQRSPRSPPTRRPPPC</sequence>
<protein>
    <submittedName>
        <fullName evidence="2">Uncharacterized protein</fullName>
    </submittedName>
</protein>
<evidence type="ECO:0000256" key="1">
    <source>
        <dbReference type="SAM" id="MobiDB-lite"/>
    </source>
</evidence>
<dbReference type="RefSeq" id="WP_232548071.1">
    <property type="nucleotide sequence ID" value="NZ_CP115965.1"/>
</dbReference>
<evidence type="ECO:0000313" key="2">
    <source>
        <dbReference type="EMBL" id="WZX00022.1"/>
    </source>
</evidence>
<organism evidence="2 3">
    <name type="scientific">Propioniciclava soli</name>
    <dbReference type="NCBI Taxonomy" id="2775081"/>
    <lineage>
        <taxon>Bacteria</taxon>
        <taxon>Bacillati</taxon>
        <taxon>Actinomycetota</taxon>
        <taxon>Actinomycetes</taxon>
        <taxon>Propionibacteriales</taxon>
        <taxon>Propionibacteriaceae</taxon>
        <taxon>Propioniciclava</taxon>
    </lineage>
</organism>
<keyword evidence="3" id="KW-1185">Reference proteome</keyword>
<evidence type="ECO:0000313" key="3">
    <source>
        <dbReference type="Proteomes" id="UP001434337"/>
    </source>
</evidence>
<gene>
    <name evidence="2" type="ORF">PCC79_07505</name>
</gene>
<proteinExistence type="predicted"/>
<name>A0ABZ3CBP5_9ACTN</name>
<accession>A0ABZ3CBP5</accession>
<feature type="compositionally biased region" description="Pro residues" evidence="1">
    <location>
        <begin position="54"/>
        <end position="64"/>
    </location>
</feature>
<dbReference type="EMBL" id="CP115965">
    <property type="protein sequence ID" value="WZX00022.1"/>
    <property type="molecule type" value="Genomic_DNA"/>
</dbReference>
<feature type="region of interest" description="Disordered" evidence="1">
    <location>
        <begin position="41"/>
        <end position="64"/>
    </location>
</feature>
<reference evidence="2 3" key="1">
    <citation type="journal article" date="2023" name="Environ Microbiome">
        <title>A coral-associated actinobacterium mitigates coral bleaching under heat stress.</title>
        <authorList>
            <person name="Li J."/>
            <person name="Zou Y."/>
            <person name="Li Q."/>
            <person name="Zhang J."/>
            <person name="Bourne D.G."/>
            <person name="Lyu Y."/>
            <person name="Liu C."/>
            <person name="Zhang S."/>
        </authorList>
    </citation>
    <scope>NUCLEOTIDE SEQUENCE [LARGE SCALE GENOMIC DNA]</scope>
    <source>
        <strain evidence="2 3">SCSIO 13291</strain>
    </source>
</reference>
<dbReference type="Proteomes" id="UP001434337">
    <property type="component" value="Chromosome"/>
</dbReference>